<dbReference type="EMBL" id="BAAAOF010000002">
    <property type="protein sequence ID" value="GAA1915118.1"/>
    <property type="molecule type" value="Genomic_DNA"/>
</dbReference>
<protein>
    <recommendedName>
        <fullName evidence="3">HNH endonuclease</fullName>
    </recommendedName>
</protein>
<accession>A0ABN2P8B0</accession>
<dbReference type="Proteomes" id="UP001501343">
    <property type="component" value="Unassembled WGS sequence"/>
</dbReference>
<organism evidence="1 2">
    <name type="scientific">Microbacterium aoyamense</name>
    <dbReference type="NCBI Taxonomy" id="344166"/>
    <lineage>
        <taxon>Bacteria</taxon>
        <taxon>Bacillati</taxon>
        <taxon>Actinomycetota</taxon>
        <taxon>Actinomycetes</taxon>
        <taxon>Micrococcales</taxon>
        <taxon>Microbacteriaceae</taxon>
        <taxon>Microbacterium</taxon>
    </lineage>
</organism>
<name>A0ABN2P8B0_9MICO</name>
<evidence type="ECO:0008006" key="3">
    <source>
        <dbReference type="Google" id="ProtNLM"/>
    </source>
</evidence>
<reference evidence="1 2" key="1">
    <citation type="journal article" date="2019" name="Int. J. Syst. Evol. Microbiol.">
        <title>The Global Catalogue of Microorganisms (GCM) 10K type strain sequencing project: providing services to taxonomists for standard genome sequencing and annotation.</title>
        <authorList>
            <consortium name="The Broad Institute Genomics Platform"/>
            <consortium name="The Broad Institute Genome Sequencing Center for Infectious Disease"/>
            <person name="Wu L."/>
            <person name="Ma J."/>
        </authorList>
    </citation>
    <scope>NUCLEOTIDE SEQUENCE [LARGE SCALE GENOMIC DNA]</scope>
    <source>
        <strain evidence="1 2">JCM 14900</strain>
    </source>
</reference>
<evidence type="ECO:0000313" key="2">
    <source>
        <dbReference type="Proteomes" id="UP001501343"/>
    </source>
</evidence>
<evidence type="ECO:0000313" key="1">
    <source>
        <dbReference type="EMBL" id="GAA1915118.1"/>
    </source>
</evidence>
<comment type="caution">
    <text evidence="1">The sequence shown here is derived from an EMBL/GenBank/DDBJ whole genome shotgun (WGS) entry which is preliminary data.</text>
</comment>
<keyword evidence="2" id="KW-1185">Reference proteome</keyword>
<proteinExistence type="predicted"/>
<sequence>MTAPTAKNRELMYERDQFCCAACGLTYQLTHQHRRATGAGGSKERPTLDDSLTLCATCNWKAEADAKFQRLALINGWKVRKWVDDPGLVPVFYSFEQAWYRLEGPRRVWIPAVVALDMMHAVYGEQYLEWRNS</sequence>
<gene>
    <name evidence="1" type="ORF">GCM10009775_04430</name>
</gene>
<dbReference type="RefSeq" id="WP_248144944.1">
    <property type="nucleotide sequence ID" value="NZ_BAAAOF010000002.1"/>
</dbReference>